<name>A0A4C1W3S2_EUMVA</name>
<dbReference type="EMBL" id="BGZK01000469">
    <property type="protein sequence ID" value="GBP45701.1"/>
    <property type="molecule type" value="Genomic_DNA"/>
</dbReference>
<accession>A0A4C1W3S2</accession>
<evidence type="ECO:0000313" key="3">
    <source>
        <dbReference type="Proteomes" id="UP000299102"/>
    </source>
</evidence>
<gene>
    <name evidence="2" type="ORF">EVAR_35970_1</name>
</gene>
<keyword evidence="3" id="KW-1185">Reference proteome</keyword>
<organism evidence="2 3">
    <name type="scientific">Eumeta variegata</name>
    <name type="common">Bagworm moth</name>
    <name type="synonym">Eumeta japonica</name>
    <dbReference type="NCBI Taxonomy" id="151549"/>
    <lineage>
        <taxon>Eukaryota</taxon>
        <taxon>Metazoa</taxon>
        <taxon>Ecdysozoa</taxon>
        <taxon>Arthropoda</taxon>
        <taxon>Hexapoda</taxon>
        <taxon>Insecta</taxon>
        <taxon>Pterygota</taxon>
        <taxon>Neoptera</taxon>
        <taxon>Endopterygota</taxon>
        <taxon>Lepidoptera</taxon>
        <taxon>Glossata</taxon>
        <taxon>Ditrysia</taxon>
        <taxon>Tineoidea</taxon>
        <taxon>Psychidae</taxon>
        <taxon>Oiketicinae</taxon>
        <taxon>Eumeta</taxon>
    </lineage>
</organism>
<dbReference type="Proteomes" id="UP000299102">
    <property type="component" value="Unassembled WGS sequence"/>
</dbReference>
<comment type="caution">
    <text evidence="2">The sequence shown here is derived from an EMBL/GenBank/DDBJ whole genome shotgun (WGS) entry which is preliminary data.</text>
</comment>
<reference evidence="2 3" key="1">
    <citation type="journal article" date="2019" name="Commun. Biol.">
        <title>The bagworm genome reveals a unique fibroin gene that provides high tensile strength.</title>
        <authorList>
            <person name="Kono N."/>
            <person name="Nakamura H."/>
            <person name="Ohtoshi R."/>
            <person name="Tomita M."/>
            <person name="Numata K."/>
            <person name="Arakawa K."/>
        </authorList>
    </citation>
    <scope>NUCLEOTIDE SEQUENCE [LARGE SCALE GENOMIC DNA]</scope>
</reference>
<feature type="region of interest" description="Disordered" evidence="1">
    <location>
        <begin position="1"/>
        <end position="24"/>
    </location>
</feature>
<dbReference type="AlphaFoldDB" id="A0A4C1W3S2"/>
<protein>
    <submittedName>
        <fullName evidence="2">Uncharacterized protein</fullName>
    </submittedName>
</protein>
<evidence type="ECO:0000313" key="2">
    <source>
        <dbReference type="EMBL" id="GBP45701.1"/>
    </source>
</evidence>
<proteinExistence type="predicted"/>
<evidence type="ECO:0000256" key="1">
    <source>
        <dbReference type="SAM" id="MobiDB-lite"/>
    </source>
</evidence>
<sequence>MHEVHVGPFVTNGSPQPLSGRRSISGRRCSSVFCIRARGAEAPGLRSDGEPQKPSCSFSLHLSYTYLQKNLKTTAAERVLPAGELSNELANTRLAWESASTLALSPRRRRRRLLAE</sequence>